<keyword evidence="2" id="KW-1133">Transmembrane helix</keyword>
<keyword evidence="2" id="KW-0472">Membrane</keyword>
<dbReference type="PANTHER" id="PTHR12242:SF49">
    <property type="entry name" value="HEADBUTT, ISOFORM E"/>
    <property type="match status" value="1"/>
</dbReference>
<feature type="transmembrane region" description="Helical" evidence="2">
    <location>
        <begin position="142"/>
        <end position="164"/>
    </location>
</feature>
<sequence length="569" mass="66130">MSTEFILHPTYRITEPRIGMSKEFKSSAVVLPLALQIYNCPPLITEPRIGMSKVFKSSAVVLPLALQIYNRPPLAVLVEYIAFIKHICDQFITILWFKVDLLMSSSCGNFCKHEFRRYHIFLDYVSPYDFVNFQCGCHKLYVFWRLFWAVYHFAWIILTGVYSYQWAGYNPSQQVKWFIYLTYWAYFVLTLSTIIDAVCVVFISIKRDDILQDISPIMPWYLKVDWVFFNVSNTISILISIMYWGLIYTGSEELTSVNIETHALNIVYVIINFFMTGIPVRFYHFLHPIVFGIIYIVFSVIYEVSGGTNHQNKTHIYSVLDWSDTVHTSMIALLIVFVAIPICHFTLFLLHLIRLFMNKQCCSRHKRSCTIVTPENKSFGLDNNLELNHNNEVKVNVYTNGEGNNTENLTLNNQSQTLVDSNYQTIIDDSIKTDIVSMKTWDEESFDTFDTEDETENEEEDETDKGGGTYETRDTEINCESLKKESIIETVDLLERETCDDILHIRETCDDVLHIRENCNVVPHIRETCDGVLHIKETSDDKLPIIDNKKNGEEIVDEENNIRTDVHIC</sequence>
<name>A0A6J8E057_MYTCO</name>
<feature type="transmembrane region" description="Helical" evidence="2">
    <location>
        <begin position="226"/>
        <end position="247"/>
    </location>
</feature>
<evidence type="ECO:0000256" key="2">
    <source>
        <dbReference type="SAM" id="Phobius"/>
    </source>
</evidence>
<evidence type="ECO:0008006" key="5">
    <source>
        <dbReference type="Google" id="ProtNLM"/>
    </source>
</evidence>
<dbReference type="Proteomes" id="UP000507470">
    <property type="component" value="Unassembled WGS sequence"/>
</dbReference>
<organism evidence="3 4">
    <name type="scientific">Mytilus coruscus</name>
    <name type="common">Sea mussel</name>
    <dbReference type="NCBI Taxonomy" id="42192"/>
    <lineage>
        <taxon>Eukaryota</taxon>
        <taxon>Metazoa</taxon>
        <taxon>Spiralia</taxon>
        <taxon>Lophotrochozoa</taxon>
        <taxon>Mollusca</taxon>
        <taxon>Bivalvia</taxon>
        <taxon>Autobranchia</taxon>
        <taxon>Pteriomorphia</taxon>
        <taxon>Mytilida</taxon>
        <taxon>Mytiloidea</taxon>
        <taxon>Mytilidae</taxon>
        <taxon>Mytilinae</taxon>
        <taxon>Mytilus</taxon>
    </lineage>
</organism>
<evidence type="ECO:0000256" key="1">
    <source>
        <dbReference type="SAM" id="MobiDB-lite"/>
    </source>
</evidence>
<dbReference type="PANTHER" id="PTHR12242">
    <property type="entry name" value="OS02G0130600 PROTEIN-RELATED"/>
    <property type="match status" value="1"/>
</dbReference>
<feature type="region of interest" description="Disordered" evidence="1">
    <location>
        <begin position="446"/>
        <end position="472"/>
    </location>
</feature>
<feature type="transmembrane region" description="Helical" evidence="2">
    <location>
        <begin position="184"/>
        <end position="205"/>
    </location>
</feature>
<dbReference type="EMBL" id="CACVKT020008141">
    <property type="protein sequence ID" value="CAC5413486.1"/>
    <property type="molecule type" value="Genomic_DNA"/>
</dbReference>
<dbReference type="GO" id="GO:0016020">
    <property type="term" value="C:membrane"/>
    <property type="evidence" value="ECO:0007669"/>
    <property type="project" value="TreeGrafter"/>
</dbReference>
<feature type="transmembrane region" description="Helical" evidence="2">
    <location>
        <begin position="259"/>
        <end position="278"/>
    </location>
</feature>
<keyword evidence="4" id="KW-1185">Reference proteome</keyword>
<evidence type="ECO:0000313" key="4">
    <source>
        <dbReference type="Proteomes" id="UP000507470"/>
    </source>
</evidence>
<protein>
    <recommendedName>
        <fullName evidence="5">Protein rolling stone</fullName>
    </recommendedName>
</protein>
<dbReference type="OrthoDB" id="419711at2759"/>
<reference evidence="3 4" key="1">
    <citation type="submission" date="2020-06" db="EMBL/GenBank/DDBJ databases">
        <authorList>
            <person name="Li R."/>
            <person name="Bekaert M."/>
        </authorList>
    </citation>
    <scope>NUCLEOTIDE SEQUENCE [LARGE SCALE GENOMIC DNA]</scope>
    <source>
        <strain evidence="4">wild</strain>
    </source>
</reference>
<evidence type="ECO:0000313" key="3">
    <source>
        <dbReference type="EMBL" id="CAC5413486.1"/>
    </source>
</evidence>
<feature type="compositionally biased region" description="Acidic residues" evidence="1">
    <location>
        <begin position="446"/>
        <end position="463"/>
    </location>
</feature>
<dbReference type="AlphaFoldDB" id="A0A6J8E057"/>
<proteinExistence type="predicted"/>
<dbReference type="InterPro" id="IPR049352">
    <property type="entry name" value="Rost"/>
</dbReference>
<accession>A0A6J8E057</accession>
<feature type="transmembrane region" description="Helical" evidence="2">
    <location>
        <begin position="285"/>
        <end position="302"/>
    </location>
</feature>
<feature type="transmembrane region" description="Helical" evidence="2">
    <location>
        <begin position="330"/>
        <end position="357"/>
    </location>
</feature>
<gene>
    <name evidence="3" type="ORF">MCOR_46371</name>
</gene>
<keyword evidence="2" id="KW-0812">Transmembrane</keyword>
<dbReference type="Pfam" id="PF21534">
    <property type="entry name" value="Rost"/>
    <property type="match status" value="1"/>
</dbReference>